<dbReference type="InterPro" id="IPR011332">
    <property type="entry name" value="Ribosomal_zn-bd"/>
</dbReference>
<evidence type="ECO:0000256" key="1">
    <source>
        <dbReference type="ARBA" id="ARBA00008672"/>
    </source>
</evidence>
<dbReference type="OrthoDB" id="10258345at2759"/>
<dbReference type="GO" id="GO:0005840">
    <property type="term" value="C:ribosome"/>
    <property type="evidence" value="ECO:0007669"/>
    <property type="project" value="UniProtKB-KW"/>
</dbReference>
<dbReference type="GO" id="GO:0003735">
    <property type="term" value="F:structural constituent of ribosome"/>
    <property type="evidence" value="ECO:0007669"/>
    <property type="project" value="InterPro"/>
</dbReference>
<comment type="similarity">
    <text evidence="1">Belongs to the eukaryotic ribosomal protein eL43 family.</text>
</comment>
<protein>
    <submittedName>
        <fullName evidence="4">SPOSA6832_00088-mRNA-1:cds</fullName>
    </submittedName>
</protein>
<dbReference type="SUPFAM" id="SSF57829">
    <property type="entry name" value="Zn-binding ribosomal proteins"/>
    <property type="match status" value="1"/>
</dbReference>
<keyword evidence="5" id="KW-1185">Reference proteome</keyword>
<dbReference type="PANTHER" id="PTHR48129">
    <property type="entry name" value="60S RIBOSOMAL PROTEIN L37A"/>
    <property type="match status" value="1"/>
</dbReference>
<feature type="non-terminal residue" evidence="4">
    <location>
        <position position="1"/>
    </location>
</feature>
<dbReference type="AlphaFoldDB" id="A0A0D6EFU0"/>
<dbReference type="InterPro" id="IPR002674">
    <property type="entry name" value="Ribosomal_eL43"/>
</dbReference>
<organism evidence="4 5">
    <name type="scientific">Sporidiobolus salmonicolor</name>
    <name type="common">Yeast-like fungus</name>
    <name type="synonym">Sporobolomyces salmonicolor</name>
    <dbReference type="NCBI Taxonomy" id="5005"/>
    <lineage>
        <taxon>Eukaryota</taxon>
        <taxon>Fungi</taxon>
        <taxon>Dikarya</taxon>
        <taxon>Basidiomycota</taxon>
        <taxon>Pucciniomycotina</taxon>
        <taxon>Microbotryomycetes</taxon>
        <taxon>Sporidiobolales</taxon>
        <taxon>Sporidiobolaceae</taxon>
        <taxon>Sporobolomyces</taxon>
    </lineage>
</organism>
<keyword evidence="2" id="KW-0689">Ribosomal protein</keyword>
<evidence type="ECO:0000256" key="3">
    <source>
        <dbReference type="ARBA" id="ARBA00023274"/>
    </source>
</evidence>
<accession>A0A0D6EFU0</accession>
<reference evidence="5" key="1">
    <citation type="submission" date="2015-02" db="EMBL/GenBank/DDBJ databases">
        <authorList>
            <person name="Gon?alves P."/>
        </authorList>
    </citation>
    <scope>NUCLEOTIDE SEQUENCE [LARGE SCALE GENOMIC DNA]</scope>
</reference>
<name>A0A0D6EFU0_SPOSA</name>
<evidence type="ECO:0000313" key="5">
    <source>
        <dbReference type="Proteomes" id="UP000243876"/>
    </source>
</evidence>
<dbReference type="EMBL" id="CENE01000001">
    <property type="protein sequence ID" value="CEQ38638.1"/>
    <property type="molecule type" value="Genomic_DNA"/>
</dbReference>
<evidence type="ECO:0000313" key="4">
    <source>
        <dbReference type="EMBL" id="CEQ38638.1"/>
    </source>
</evidence>
<proteinExistence type="inferred from homology"/>
<dbReference type="InterPro" id="IPR011331">
    <property type="entry name" value="Ribosomal_eL37/eL43"/>
</dbReference>
<dbReference type="Proteomes" id="UP000243876">
    <property type="component" value="Unassembled WGS sequence"/>
</dbReference>
<sequence length="77" mass="8607">MTKRTKKAGVTGKYGVHWGRARRGAAKGELDGSQYHVRYGATLRKSIKKMEITQHATYTCTFCGKVSSPPRARLDIH</sequence>
<dbReference type="InterPro" id="IPR050522">
    <property type="entry name" value="Ribosomal_protein_eL43"/>
</dbReference>
<evidence type="ECO:0000256" key="2">
    <source>
        <dbReference type="ARBA" id="ARBA00022980"/>
    </source>
</evidence>
<dbReference type="Gene3D" id="2.20.25.30">
    <property type="match status" value="1"/>
</dbReference>
<dbReference type="GO" id="GO:1990904">
    <property type="term" value="C:ribonucleoprotein complex"/>
    <property type="evidence" value="ECO:0007669"/>
    <property type="project" value="UniProtKB-KW"/>
</dbReference>
<dbReference type="GO" id="GO:0006412">
    <property type="term" value="P:translation"/>
    <property type="evidence" value="ECO:0007669"/>
    <property type="project" value="InterPro"/>
</dbReference>
<gene>
    <name evidence="4" type="primary">SPOSA6832_00088</name>
</gene>
<dbReference type="PANTHER" id="PTHR48129:SF1">
    <property type="entry name" value="LARGE RIBOSOMAL SUBUNIT PROTEIN EL43"/>
    <property type="match status" value="1"/>
</dbReference>
<keyword evidence="3" id="KW-0687">Ribonucleoprotein</keyword>
<dbReference type="Pfam" id="PF01780">
    <property type="entry name" value="Ribosomal_L37ae"/>
    <property type="match status" value="1"/>
</dbReference>